<protein>
    <recommendedName>
        <fullName evidence="7">NLE domain-containing protein</fullName>
    </recommendedName>
</protein>
<keyword evidence="2 5" id="KW-0853">WD repeat</keyword>
<dbReference type="Pfam" id="PF08154">
    <property type="entry name" value="NLE"/>
    <property type="match status" value="1"/>
</dbReference>
<evidence type="ECO:0000313" key="9">
    <source>
        <dbReference type="Proteomes" id="UP000695562"/>
    </source>
</evidence>
<feature type="repeat" description="WD" evidence="5">
    <location>
        <begin position="390"/>
        <end position="431"/>
    </location>
</feature>
<dbReference type="InterPro" id="IPR019775">
    <property type="entry name" value="WD40_repeat_CS"/>
</dbReference>
<dbReference type="InterPro" id="IPR001632">
    <property type="entry name" value="WD40_G-protein_beta-like"/>
</dbReference>
<dbReference type="PROSITE" id="PS50294">
    <property type="entry name" value="WD_REPEATS_REGION"/>
    <property type="match status" value="5"/>
</dbReference>
<evidence type="ECO:0000256" key="1">
    <source>
        <dbReference type="ARBA" id="ARBA00004604"/>
    </source>
</evidence>
<sequence length="507" mass="56940">MSNNRPKERDLPRNKFGFQKQEYQPTTVGEAQELDKQEPTLNLIVQFQHKDSGENDTTGPPINIPQNITTQQLQLLINNLLNNDEELPYTFFVADQEIQNNLKHHLDSVSDETTLKIFYQPQSVFRVTPITRCASSMAGHTEAVLSLQFSPDGTGLASAGGDTTLRIWDIHTATPKYTCKGHTNWVLQVAWSPDSKKIATAGHEGDIRIWDPQTGKQMGSVLKGHTKYITGLSWEPFHLNPKCVRLASTSKDATTKIWDTESNRCLMTLSGHTMSATCIRWSGEGYIYTGSQDRTIRVYNTTEGRLIRILEGHAHWVNTLALNTDYVLRQGPFDHTGKHHATLEAAQEAALKRYNDVKKATKGEVLVSGSDDFTVIMWKPAESKTMVIRLAGHQQPINLVNFSPDGRLFATASFDKSIKLWDGVNGKFLTNFRGHVGAVYQVCWSADSRYLVSGSKDSTLKVWDIKTKKMHLELPGHADEVYTIDWSPDGDRVASGSKDQLLKIWRN</sequence>
<dbReference type="Pfam" id="PF00400">
    <property type="entry name" value="WD40"/>
    <property type="match status" value="7"/>
</dbReference>
<proteinExistence type="predicted"/>
<dbReference type="PANTHER" id="PTHR19848">
    <property type="entry name" value="WD40 REPEAT PROTEIN"/>
    <property type="match status" value="1"/>
</dbReference>
<dbReference type="InterPro" id="IPR015943">
    <property type="entry name" value="WD40/YVTN_repeat-like_dom_sf"/>
</dbReference>
<keyword evidence="3" id="KW-0677">Repeat</keyword>
<dbReference type="InterPro" id="IPR020472">
    <property type="entry name" value="WD40_PAC1"/>
</dbReference>
<dbReference type="SMART" id="SM00320">
    <property type="entry name" value="WD40"/>
    <property type="match status" value="8"/>
</dbReference>
<dbReference type="OrthoDB" id="10267436at2759"/>
<keyword evidence="4" id="KW-0539">Nucleus</keyword>
<keyword evidence="9" id="KW-1185">Reference proteome</keyword>
<dbReference type="CDD" id="cd00200">
    <property type="entry name" value="WD40"/>
    <property type="match status" value="1"/>
</dbReference>
<feature type="region of interest" description="Disordered" evidence="6">
    <location>
        <begin position="1"/>
        <end position="35"/>
    </location>
</feature>
<evidence type="ECO:0000256" key="3">
    <source>
        <dbReference type="ARBA" id="ARBA00022737"/>
    </source>
</evidence>
<dbReference type="AlphaFoldDB" id="A0A8J4PXM9"/>
<feature type="repeat" description="WD" evidence="5">
    <location>
        <begin position="179"/>
        <end position="220"/>
    </location>
</feature>
<dbReference type="EMBL" id="AJWJ01000089">
    <property type="protein sequence ID" value="KAF2075681.1"/>
    <property type="molecule type" value="Genomic_DNA"/>
</dbReference>
<dbReference type="GO" id="GO:0000027">
    <property type="term" value="P:ribosomal large subunit assembly"/>
    <property type="evidence" value="ECO:0007669"/>
    <property type="project" value="TreeGrafter"/>
</dbReference>
<gene>
    <name evidence="8" type="ORF">CYY_002994</name>
</gene>
<dbReference type="Proteomes" id="UP000695562">
    <property type="component" value="Unassembled WGS sequence"/>
</dbReference>
<evidence type="ECO:0000256" key="2">
    <source>
        <dbReference type="ARBA" id="ARBA00022574"/>
    </source>
</evidence>
<evidence type="ECO:0000313" key="8">
    <source>
        <dbReference type="EMBL" id="KAF2075681.1"/>
    </source>
</evidence>
<feature type="compositionally biased region" description="Basic and acidic residues" evidence="6">
    <location>
        <begin position="1"/>
        <end position="13"/>
    </location>
</feature>
<dbReference type="Gene3D" id="2.130.10.10">
    <property type="entry name" value="YVTN repeat-like/Quinoprotein amine dehydrogenase"/>
    <property type="match status" value="1"/>
</dbReference>
<accession>A0A8J4PXM9</accession>
<dbReference type="InterPro" id="IPR012972">
    <property type="entry name" value="NLE"/>
</dbReference>
<comment type="subcellular location">
    <subcellularLocation>
        <location evidence="1">Nucleus</location>
        <location evidence="1">Nucleolus</location>
    </subcellularLocation>
</comment>
<feature type="repeat" description="WD" evidence="5">
    <location>
        <begin position="269"/>
        <end position="309"/>
    </location>
</feature>
<dbReference type="GO" id="GO:0005730">
    <property type="term" value="C:nucleolus"/>
    <property type="evidence" value="ECO:0007669"/>
    <property type="project" value="UniProtKB-SubCell"/>
</dbReference>
<name>A0A8J4PXM9_9MYCE</name>
<evidence type="ECO:0000256" key="5">
    <source>
        <dbReference type="PROSITE-ProRule" id="PRU00221"/>
    </source>
</evidence>
<dbReference type="PRINTS" id="PR00319">
    <property type="entry name" value="GPROTEINB"/>
</dbReference>
<dbReference type="PROSITE" id="PS50082">
    <property type="entry name" value="WD_REPEATS_2"/>
    <property type="match status" value="7"/>
</dbReference>
<dbReference type="InterPro" id="IPR001680">
    <property type="entry name" value="WD40_rpt"/>
</dbReference>
<dbReference type="InterPro" id="IPR036322">
    <property type="entry name" value="WD40_repeat_dom_sf"/>
</dbReference>
<dbReference type="PANTHER" id="PTHR19848:SF0">
    <property type="entry name" value="NOTCHLESS PROTEIN HOMOLOG 1"/>
    <property type="match status" value="1"/>
</dbReference>
<dbReference type="FunFam" id="2.130.10.10:FF:000464">
    <property type="entry name" value="Ribosome assembly protein 4"/>
    <property type="match status" value="1"/>
</dbReference>
<dbReference type="PRINTS" id="PR00320">
    <property type="entry name" value="GPROTEINBRPT"/>
</dbReference>
<feature type="repeat" description="WD" evidence="5">
    <location>
        <begin position="222"/>
        <end position="268"/>
    </location>
</feature>
<evidence type="ECO:0000259" key="7">
    <source>
        <dbReference type="Pfam" id="PF08154"/>
    </source>
</evidence>
<evidence type="ECO:0000256" key="6">
    <source>
        <dbReference type="SAM" id="MobiDB-lite"/>
    </source>
</evidence>
<evidence type="ECO:0000256" key="4">
    <source>
        <dbReference type="ARBA" id="ARBA00023242"/>
    </source>
</evidence>
<feature type="domain" description="NLE" evidence="7">
    <location>
        <begin position="44"/>
        <end position="106"/>
    </location>
</feature>
<feature type="repeat" description="WD" evidence="5">
    <location>
        <begin position="474"/>
        <end position="507"/>
    </location>
</feature>
<organism evidence="8 9">
    <name type="scientific">Polysphondylium violaceum</name>
    <dbReference type="NCBI Taxonomy" id="133409"/>
    <lineage>
        <taxon>Eukaryota</taxon>
        <taxon>Amoebozoa</taxon>
        <taxon>Evosea</taxon>
        <taxon>Eumycetozoa</taxon>
        <taxon>Dictyostelia</taxon>
        <taxon>Dictyosteliales</taxon>
        <taxon>Dictyosteliaceae</taxon>
        <taxon>Polysphondylium</taxon>
    </lineage>
</organism>
<feature type="repeat" description="WD" evidence="5">
    <location>
        <begin position="137"/>
        <end position="178"/>
    </location>
</feature>
<dbReference type="PROSITE" id="PS00678">
    <property type="entry name" value="WD_REPEATS_1"/>
    <property type="match status" value="3"/>
</dbReference>
<feature type="repeat" description="WD" evidence="5">
    <location>
        <begin position="432"/>
        <end position="473"/>
    </location>
</feature>
<dbReference type="SUPFAM" id="SSF50978">
    <property type="entry name" value="WD40 repeat-like"/>
    <property type="match status" value="1"/>
</dbReference>
<reference evidence="8" key="1">
    <citation type="submission" date="2020-01" db="EMBL/GenBank/DDBJ databases">
        <title>Development of genomics and gene disruption for Polysphondylium violaceum indicates a role for the polyketide synthase stlB in stalk morphogenesis.</title>
        <authorList>
            <person name="Narita B."/>
            <person name="Kawabe Y."/>
            <person name="Kin K."/>
            <person name="Saito T."/>
            <person name="Gibbs R."/>
            <person name="Kuspa A."/>
            <person name="Muzny D."/>
            <person name="Queller D."/>
            <person name="Richards S."/>
            <person name="Strassman J."/>
            <person name="Sucgang R."/>
            <person name="Worley K."/>
            <person name="Schaap P."/>
        </authorList>
    </citation>
    <scope>NUCLEOTIDE SEQUENCE</scope>
    <source>
        <strain evidence="8">QSvi11</strain>
    </source>
</reference>
<comment type="caution">
    <text evidence="8">The sequence shown here is derived from an EMBL/GenBank/DDBJ whole genome shotgun (WGS) entry which is preliminary data.</text>
</comment>